<evidence type="ECO:0000256" key="1">
    <source>
        <dbReference type="SAM" id="Phobius"/>
    </source>
</evidence>
<organism evidence="2 3">
    <name type="scientific">Cnuella takakiae</name>
    <dbReference type="NCBI Taxonomy" id="1302690"/>
    <lineage>
        <taxon>Bacteria</taxon>
        <taxon>Pseudomonadati</taxon>
        <taxon>Bacteroidota</taxon>
        <taxon>Chitinophagia</taxon>
        <taxon>Chitinophagales</taxon>
        <taxon>Chitinophagaceae</taxon>
        <taxon>Cnuella</taxon>
    </lineage>
</organism>
<dbReference type="AlphaFoldDB" id="A0A1M5CJM5"/>
<keyword evidence="1" id="KW-0472">Membrane</keyword>
<keyword evidence="1" id="KW-1133">Transmembrane helix</keyword>
<sequence length="77" mass="8578">MGKHLLQLFLRVTTFLIGILLVTIGLSLIIMPAPSPTFEIATLIYFNPNDGVTIMDLISLLVIFVGIYLIIHVMINH</sequence>
<accession>A0A1M5CJM5</accession>
<feature type="transmembrane region" description="Helical" evidence="1">
    <location>
        <begin position="53"/>
        <end position="75"/>
    </location>
</feature>
<keyword evidence="3" id="KW-1185">Reference proteome</keyword>
<feature type="transmembrane region" description="Helical" evidence="1">
    <location>
        <begin position="12"/>
        <end position="33"/>
    </location>
</feature>
<evidence type="ECO:0000313" key="3">
    <source>
        <dbReference type="Proteomes" id="UP000184368"/>
    </source>
</evidence>
<name>A0A1M5CJM5_9BACT</name>
<proteinExistence type="predicted"/>
<reference evidence="2 3" key="1">
    <citation type="submission" date="2016-11" db="EMBL/GenBank/DDBJ databases">
        <authorList>
            <person name="Jaros S."/>
            <person name="Januszkiewicz K."/>
            <person name="Wedrychowicz H."/>
        </authorList>
    </citation>
    <scope>NUCLEOTIDE SEQUENCE [LARGE SCALE GENOMIC DNA]</scope>
    <source>
        <strain evidence="2 3">DSM 26897</strain>
    </source>
</reference>
<dbReference type="STRING" id="1302690.BUE76_08020"/>
<keyword evidence="1" id="KW-0812">Transmembrane</keyword>
<gene>
    <name evidence="2" type="ORF">SAMN05444008_109103</name>
</gene>
<evidence type="ECO:0000313" key="2">
    <source>
        <dbReference type="EMBL" id="SHF54923.1"/>
    </source>
</evidence>
<protein>
    <submittedName>
        <fullName evidence="2">Uncharacterized protein</fullName>
    </submittedName>
</protein>
<dbReference type="EMBL" id="FQUO01000009">
    <property type="protein sequence ID" value="SHF54923.1"/>
    <property type="molecule type" value="Genomic_DNA"/>
</dbReference>
<dbReference type="Proteomes" id="UP000184368">
    <property type="component" value="Unassembled WGS sequence"/>
</dbReference>